<sequence length="395" mass="44582">MMIGKPVYITPCIVLLMLPNYGCIEEFNAEFIDFESTLVIEATITDEFKPQEVLLSRTYRIQDEEIEMESGATVSVISSDGQEFPFQEQDQGTYVSNTSFAALPQLTYQLAVETQDGKSYSSTAMGLPEVAKLDSVYAKRFTNDLGEDGMGIFVNASVAAGTASGFYRYEYEETYKIIAPFWDPVELEVVESTPPNIIKVPRSLDERICYATFDSNRIILADTEDLDGDNAENILVRFIPSNDYIISHRYSILVRQYSLSIQAHAFFETLNEFSTNESLFSESQPGFLEGNVFSENSSNEKVLGYFDVVNVDEKRIFFNYSDFYPMEDLPPYVDPCQFNTPTIGLIDLVRWDWVKYIDDNYIGSGLGSGPYITVPQVCGDCTVLGTSEVPDFWIE</sequence>
<dbReference type="EMBL" id="VCNI01000001">
    <property type="protein sequence ID" value="TMU56702.1"/>
    <property type="molecule type" value="Genomic_DNA"/>
</dbReference>
<name>A0ABY2WNX4_9FLAO</name>
<keyword evidence="2" id="KW-1185">Reference proteome</keyword>
<proteinExistence type="predicted"/>
<accession>A0ABY2WNX4</accession>
<comment type="caution">
    <text evidence="1">The sequence shown here is derived from an EMBL/GenBank/DDBJ whole genome shotgun (WGS) entry which is preliminary data.</text>
</comment>
<dbReference type="InterPro" id="IPR025345">
    <property type="entry name" value="DUF4249"/>
</dbReference>
<dbReference type="Proteomes" id="UP000751614">
    <property type="component" value="Unassembled WGS sequence"/>
</dbReference>
<gene>
    <name evidence="1" type="ORF">FGG15_03930</name>
</gene>
<reference evidence="1 2" key="1">
    <citation type="submission" date="2019-05" db="EMBL/GenBank/DDBJ databases">
        <title>Flagellimonas sp. AsT0115, sp. nov., isolated from a marine red algae, Asparagopsis taxiformis.</title>
        <authorList>
            <person name="Kim J."/>
            <person name="Jeong S.E."/>
            <person name="Jeon C.O."/>
        </authorList>
    </citation>
    <scope>NUCLEOTIDE SEQUENCE [LARGE SCALE GENOMIC DNA]</scope>
    <source>
        <strain evidence="1 2">AsT0115</strain>
    </source>
</reference>
<evidence type="ECO:0000313" key="2">
    <source>
        <dbReference type="Proteomes" id="UP000751614"/>
    </source>
</evidence>
<dbReference type="Pfam" id="PF14054">
    <property type="entry name" value="DUF4249"/>
    <property type="match status" value="1"/>
</dbReference>
<organism evidence="1 2">
    <name type="scientific">Flagellimonas algicola</name>
    <dbReference type="NCBI Taxonomy" id="2583815"/>
    <lineage>
        <taxon>Bacteria</taxon>
        <taxon>Pseudomonadati</taxon>
        <taxon>Bacteroidota</taxon>
        <taxon>Flavobacteriia</taxon>
        <taxon>Flavobacteriales</taxon>
        <taxon>Flavobacteriaceae</taxon>
        <taxon>Flagellimonas</taxon>
    </lineage>
</organism>
<protein>
    <submittedName>
        <fullName evidence="1">DUF4249 domain-containing protein</fullName>
    </submittedName>
</protein>
<evidence type="ECO:0000313" key="1">
    <source>
        <dbReference type="EMBL" id="TMU56702.1"/>
    </source>
</evidence>